<sequence>MFIDDFLTSASVLVCDDPTGSDPALRQALDAAGITAVQSVADPQAAQALLRDARFDLIVLDLDSAQSPALDFLAQRQHASIETPGPPILVVIHPNDTALRHRALALGAVDYVERPFDMEALQVRIRNALRIRQAQNRQSHFDEELERQVAARTAELINATDAIVHRLAMVCEKADVNAATHIVRVGKMAHLLAKTAGLGAERCFMIERAAPLHDVGMLSVSDDILRKAGRLSDEELAQVRCHAQIGEDLLGNHHSALIQMAASIASNHHERWDGTGYPNGLQGESIPIEGRITAICDVFDALTSKRPYKDPWSVQNAVDYLVAQAGYCFDPTLVAHFVAHLDAIEAVLARYPDTH</sequence>
<keyword evidence="1" id="KW-0597">Phosphoprotein</keyword>
<evidence type="ECO:0000259" key="2">
    <source>
        <dbReference type="PROSITE" id="PS50110"/>
    </source>
</evidence>
<dbReference type="SMART" id="SM00471">
    <property type="entry name" value="HDc"/>
    <property type="match status" value="1"/>
</dbReference>
<dbReference type="SUPFAM" id="SSF109604">
    <property type="entry name" value="HD-domain/PDEase-like"/>
    <property type="match status" value="1"/>
</dbReference>
<dbReference type="CDD" id="cd00077">
    <property type="entry name" value="HDc"/>
    <property type="match status" value="1"/>
</dbReference>
<dbReference type="Gene3D" id="3.40.50.2300">
    <property type="match status" value="1"/>
</dbReference>
<dbReference type="PANTHER" id="PTHR45228">
    <property type="entry name" value="CYCLIC DI-GMP PHOSPHODIESTERASE TM_0186-RELATED"/>
    <property type="match status" value="1"/>
</dbReference>
<accession>A0A557QM09</accession>
<dbReference type="SMART" id="SM00448">
    <property type="entry name" value="REC"/>
    <property type="match status" value="1"/>
</dbReference>
<dbReference type="Pfam" id="PF13487">
    <property type="entry name" value="HD_5"/>
    <property type="match status" value="1"/>
</dbReference>
<feature type="domain" description="HD-GYP" evidence="3">
    <location>
        <begin position="156"/>
        <end position="353"/>
    </location>
</feature>
<reference evidence="4 5" key="1">
    <citation type="submission" date="2019-07" db="EMBL/GenBank/DDBJ databases">
        <title>The pathways for chlorine oxyanion respiration interact through the shared metabolite chlorate.</title>
        <authorList>
            <person name="Barnum T.P."/>
            <person name="Cheng Y."/>
            <person name="Hill K.A."/>
            <person name="Lucas L.N."/>
            <person name="Carlson H.K."/>
            <person name="Coates J.D."/>
        </authorList>
    </citation>
    <scope>NUCLEOTIDE SEQUENCE [LARGE SCALE GENOMIC DNA]</scope>
    <source>
        <strain evidence="4 5">SFB-3</strain>
    </source>
</reference>
<feature type="modified residue" description="4-aspartylphosphate" evidence="1">
    <location>
        <position position="61"/>
    </location>
</feature>
<dbReference type="GO" id="GO:0000160">
    <property type="term" value="P:phosphorelay signal transduction system"/>
    <property type="evidence" value="ECO:0007669"/>
    <property type="project" value="InterPro"/>
</dbReference>
<gene>
    <name evidence="4" type="ORF">FHP91_14230</name>
</gene>
<dbReference type="InterPro" id="IPR011006">
    <property type="entry name" value="CheY-like_superfamily"/>
</dbReference>
<evidence type="ECO:0000313" key="4">
    <source>
        <dbReference type="EMBL" id="TVO53940.1"/>
    </source>
</evidence>
<name>A0A557QM09_9RHOO</name>
<dbReference type="PANTHER" id="PTHR45228:SF1">
    <property type="entry name" value="CYCLIC DI-GMP PHOSPHODIESTERASE TM_0186"/>
    <property type="match status" value="1"/>
</dbReference>
<dbReference type="PROSITE" id="PS51832">
    <property type="entry name" value="HD_GYP"/>
    <property type="match status" value="1"/>
</dbReference>
<feature type="domain" description="Response regulatory" evidence="2">
    <location>
        <begin position="11"/>
        <end position="129"/>
    </location>
</feature>
<keyword evidence="5" id="KW-1185">Reference proteome</keyword>
<dbReference type="RefSeq" id="WP_144310220.1">
    <property type="nucleotide sequence ID" value="NZ_VMNK01000014.1"/>
</dbReference>
<dbReference type="SUPFAM" id="SSF52172">
    <property type="entry name" value="CheY-like"/>
    <property type="match status" value="1"/>
</dbReference>
<dbReference type="Proteomes" id="UP000319502">
    <property type="component" value="Unassembled WGS sequence"/>
</dbReference>
<protein>
    <submittedName>
        <fullName evidence="4">HD domain-containing protein</fullName>
    </submittedName>
</protein>
<dbReference type="GO" id="GO:0008081">
    <property type="term" value="F:phosphoric diester hydrolase activity"/>
    <property type="evidence" value="ECO:0007669"/>
    <property type="project" value="UniProtKB-ARBA"/>
</dbReference>
<evidence type="ECO:0000313" key="5">
    <source>
        <dbReference type="Proteomes" id="UP000319502"/>
    </source>
</evidence>
<dbReference type="EMBL" id="VMNK01000014">
    <property type="protein sequence ID" value="TVO53940.1"/>
    <property type="molecule type" value="Genomic_DNA"/>
</dbReference>
<proteinExistence type="predicted"/>
<dbReference type="InterPro" id="IPR003607">
    <property type="entry name" value="HD/PDEase_dom"/>
</dbReference>
<dbReference type="InterPro" id="IPR001789">
    <property type="entry name" value="Sig_transdc_resp-reg_receiver"/>
</dbReference>
<dbReference type="InterPro" id="IPR052020">
    <property type="entry name" value="Cyclic_di-GMP/3'3'-cGAMP_PDE"/>
</dbReference>
<dbReference type="OrthoDB" id="9763857at2"/>
<organism evidence="4 5">
    <name type="scientific">Denitromonas halophila</name>
    <dbReference type="NCBI Taxonomy" id="1629404"/>
    <lineage>
        <taxon>Bacteria</taxon>
        <taxon>Pseudomonadati</taxon>
        <taxon>Pseudomonadota</taxon>
        <taxon>Betaproteobacteria</taxon>
        <taxon>Rhodocyclales</taxon>
        <taxon>Zoogloeaceae</taxon>
        <taxon>Denitromonas</taxon>
    </lineage>
</organism>
<comment type="caution">
    <text evidence="4">The sequence shown here is derived from an EMBL/GenBank/DDBJ whole genome shotgun (WGS) entry which is preliminary data.</text>
</comment>
<dbReference type="InterPro" id="IPR037522">
    <property type="entry name" value="HD_GYP_dom"/>
</dbReference>
<evidence type="ECO:0000256" key="1">
    <source>
        <dbReference type="PROSITE-ProRule" id="PRU00169"/>
    </source>
</evidence>
<evidence type="ECO:0000259" key="3">
    <source>
        <dbReference type="PROSITE" id="PS51832"/>
    </source>
</evidence>
<dbReference type="AlphaFoldDB" id="A0A557QM09"/>
<dbReference type="Pfam" id="PF00072">
    <property type="entry name" value="Response_reg"/>
    <property type="match status" value="1"/>
</dbReference>
<dbReference type="Gene3D" id="1.10.3210.10">
    <property type="entry name" value="Hypothetical protein af1432"/>
    <property type="match status" value="1"/>
</dbReference>
<dbReference type="PROSITE" id="PS50110">
    <property type="entry name" value="RESPONSE_REGULATORY"/>
    <property type="match status" value="1"/>
</dbReference>